<evidence type="ECO:0000256" key="11">
    <source>
        <dbReference type="PROSITE-ProRule" id="PRU00421"/>
    </source>
</evidence>
<keyword evidence="3" id="KW-1003">Cell membrane</keyword>
<dbReference type="InterPro" id="IPR003352">
    <property type="entry name" value="PTS_EIIC"/>
</dbReference>
<evidence type="ECO:0000256" key="4">
    <source>
        <dbReference type="ARBA" id="ARBA00022597"/>
    </source>
</evidence>
<dbReference type="GO" id="GO:0008982">
    <property type="term" value="F:protein-N(PI)-phosphohistidine-sugar phosphotransferase activity"/>
    <property type="evidence" value="ECO:0007669"/>
    <property type="project" value="InterPro"/>
</dbReference>
<feature type="transmembrane region" description="Helical" evidence="12">
    <location>
        <begin position="199"/>
        <end position="224"/>
    </location>
</feature>
<evidence type="ECO:0000259" key="13">
    <source>
        <dbReference type="PROSITE" id="PS51098"/>
    </source>
</evidence>
<evidence type="ECO:0000256" key="12">
    <source>
        <dbReference type="SAM" id="Phobius"/>
    </source>
</evidence>
<keyword evidence="6" id="KW-0598">Phosphotransferase system</keyword>
<dbReference type="SUPFAM" id="SSF55604">
    <property type="entry name" value="Glucose permease domain IIB"/>
    <property type="match status" value="1"/>
</dbReference>
<proteinExistence type="predicted"/>
<evidence type="ECO:0000256" key="6">
    <source>
        <dbReference type="ARBA" id="ARBA00022683"/>
    </source>
</evidence>
<evidence type="ECO:0000256" key="5">
    <source>
        <dbReference type="ARBA" id="ARBA00022679"/>
    </source>
</evidence>
<evidence type="ECO:0000256" key="8">
    <source>
        <dbReference type="ARBA" id="ARBA00022777"/>
    </source>
</evidence>
<keyword evidence="2" id="KW-0813">Transport</keyword>
<evidence type="ECO:0000313" key="15">
    <source>
        <dbReference type="EMBL" id="SCY01500.1"/>
    </source>
</evidence>
<dbReference type="InterPro" id="IPR036878">
    <property type="entry name" value="Glu_permease_IIB"/>
</dbReference>
<evidence type="ECO:0000256" key="7">
    <source>
        <dbReference type="ARBA" id="ARBA00022692"/>
    </source>
</evidence>
<evidence type="ECO:0000313" key="16">
    <source>
        <dbReference type="Proteomes" id="UP000198538"/>
    </source>
</evidence>
<dbReference type="PANTHER" id="PTHR30175">
    <property type="entry name" value="PHOSPHOTRANSFERASE SYSTEM TRANSPORT PROTEIN"/>
    <property type="match status" value="1"/>
</dbReference>
<dbReference type="PROSITE" id="PS01035">
    <property type="entry name" value="PTS_EIIB_TYPE_1_CYS"/>
    <property type="match status" value="1"/>
</dbReference>
<evidence type="ECO:0000259" key="14">
    <source>
        <dbReference type="PROSITE" id="PS51103"/>
    </source>
</evidence>
<dbReference type="EMBL" id="FMVM01000002">
    <property type="protein sequence ID" value="SCY01500.1"/>
    <property type="molecule type" value="Genomic_DNA"/>
</dbReference>
<feature type="transmembrane region" description="Helical" evidence="12">
    <location>
        <begin position="174"/>
        <end position="193"/>
    </location>
</feature>
<dbReference type="PANTHER" id="PTHR30175:SF1">
    <property type="entry name" value="PTS SYSTEM ARBUTIN-, CELLOBIOSE-, AND SALICIN-SPECIFIC EIIBC COMPONENT-RELATED"/>
    <property type="match status" value="1"/>
</dbReference>
<keyword evidence="16" id="KW-1185">Reference proteome</keyword>
<dbReference type="FunFam" id="3.30.1360.60:FF:000001">
    <property type="entry name" value="PTS system glucose-specific IIBC component PtsG"/>
    <property type="match status" value="1"/>
</dbReference>
<dbReference type="Pfam" id="PF00367">
    <property type="entry name" value="PTS_EIIB"/>
    <property type="match status" value="1"/>
</dbReference>
<dbReference type="GO" id="GO:0015771">
    <property type="term" value="P:trehalose transport"/>
    <property type="evidence" value="ECO:0007669"/>
    <property type="project" value="TreeGrafter"/>
</dbReference>
<keyword evidence="9 12" id="KW-1133">Transmembrane helix</keyword>
<accession>A0A1G5CGR4</accession>
<keyword evidence="10 12" id="KW-0472">Membrane</keyword>
<evidence type="ECO:0000256" key="1">
    <source>
        <dbReference type="ARBA" id="ARBA00004651"/>
    </source>
</evidence>
<dbReference type="InterPro" id="IPR001996">
    <property type="entry name" value="PTS_IIB_1"/>
</dbReference>
<reference evidence="16" key="1">
    <citation type="submission" date="2016-10" db="EMBL/GenBank/DDBJ databases">
        <authorList>
            <person name="Varghese N."/>
            <person name="Submissions S."/>
        </authorList>
    </citation>
    <scope>NUCLEOTIDE SEQUENCE [LARGE SCALE GENOMIC DNA]</scope>
    <source>
        <strain evidence="16">BL9</strain>
    </source>
</reference>
<name>A0A1G5CGR4_9BACL</name>
<evidence type="ECO:0000256" key="2">
    <source>
        <dbReference type="ARBA" id="ARBA00022448"/>
    </source>
</evidence>
<dbReference type="InterPro" id="IPR050558">
    <property type="entry name" value="PTS_Sugar-Specific_Components"/>
</dbReference>
<dbReference type="Proteomes" id="UP000198538">
    <property type="component" value="Unassembled WGS sequence"/>
</dbReference>
<evidence type="ECO:0000256" key="10">
    <source>
        <dbReference type="ARBA" id="ARBA00023136"/>
    </source>
</evidence>
<dbReference type="GO" id="GO:0016301">
    <property type="term" value="F:kinase activity"/>
    <property type="evidence" value="ECO:0007669"/>
    <property type="project" value="UniProtKB-KW"/>
</dbReference>
<dbReference type="GO" id="GO:0009401">
    <property type="term" value="P:phosphoenolpyruvate-dependent sugar phosphotransferase system"/>
    <property type="evidence" value="ECO:0007669"/>
    <property type="project" value="UniProtKB-KW"/>
</dbReference>
<evidence type="ECO:0000256" key="9">
    <source>
        <dbReference type="ARBA" id="ARBA00022989"/>
    </source>
</evidence>
<dbReference type="PROSITE" id="PS51098">
    <property type="entry name" value="PTS_EIIB_TYPE_1"/>
    <property type="match status" value="1"/>
</dbReference>
<keyword evidence="7 12" id="KW-0812">Transmembrane</keyword>
<comment type="subcellular location">
    <subcellularLocation>
        <location evidence="1">Cell membrane</location>
        <topology evidence="1">Multi-pass membrane protein</topology>
    </subcellularLocation>
</comment>
<dbReference type="InterPro" id="IPR018113">
    <property type="entry name" value="PTrfase_EIIB_Cys"/>
</dbReference>
<evidence type="ECO:0000256" key="3">
    <source>
        <dbReference type="ARBA" id="ARBA00022475"/>
    </source>
</evidence>
<dbReference type="PROSITE" id="PS51103">
    <property type="entry name" value="PTS_EIIC_TYPE_1"/>
    <property type="match status" value="1"/>
</dbReference>
<feature type="active site" description="Phosphocysteine intermediate; for EIIB activity" evidence="11">
    <location>
        <position position="26"/>
    </location>
</feature>
<keyword evidence="8" id="KW-0418">Kinase</keyword>
<dbReference type="STRING" id="582692.SAMN05720606_10278"/>
<feature type="domain" description="PTS EIIC type-1" evidence="14">
    <location>
        <begin position="105"/>
        <end position="225"/>
    </location>
</feature>
<keyword evidence="4" id="KW-0762">Sugar transport</keyword>
<sequence>MDKQQLSKDILKLVGGEENIDQVTHCMTRLRFNLNDNNQADKITLKNIPGVMGVTENGGQFQVIIGNEVSEVYKALVDNMSNKPSTESAPKSEKKQRNPISALFDFISGMFTPILPAIAGAGMIKGIISILVAVGWMSQTSSTYTILAAFGDGAFYFLPILLAVSASKKMGSNVYVGAALAAGLMHPTIGALFQGGNTSFAGITVIATSYASSVIPIIIAIWIAA</sequence>
<dbReference type="GO" id="GO:0090589">
    <property type="term" value="F:protein-phosphocysteine-trehalose phosphotransferase system transporter activity"/>
    <property type="evidence" value="ECO:0007669"/>
    <property type="project" value="TreeGrafter"/>
</dbReference>
<organism evidence="15 16">
    <name type="scientific">Paenibacillus polysaccharolyticus</name>
    <dbReference type="NCBI Taxonomy" id="582692"/>
    <lineage>
        <taxon>Bacteria</taxon>
        <taxon>Bacillati</taxon>
        <taxon>Bacillota</taxon>
        <taxon>Bacilli</taxon>
        <taxon>Bacillales</taxon>
        <taxon>Paenibacillaceae</taxon>
        <taxon>Paenibacillus</taxon>
    </lineage>
</organism>
<dbReference type="InterPro" id="IPR013013">
    <property type="entry name" value="PTS_EIIC_1"/>
</dbReference>
<dbReference type="Pfam" id="PF02378">
    <property type="entry name" value="PTS_EIIC"/>
    <property type="match status" value="1"/>
</dbReference>
<keyword evidence="5" id="KW-0808">Transferase</keyword>
<dbReference type="Gene3D" id="3.30.1360.60">
    <property type="entry name" value="Glucose permease domain IIB"/>
    <property type="match status" value="1"/>
</dbReference>
<protein>
    <submittedName>
        <fullName evidence="15">PTS system, beta-glucosides-specific IIC component</fullName>
    </submittedName>
</protein>
<feature type="transmembrane region" description="Helical" evidence="12">
    <location>
        <begin position="143"/>
        <end position="162"/>
    </location>
</feature>
<feature type="domain" description="PTS EIIB type-1" evidence="13">
    <location>
        <begin position="4"/>
        <end position="86"/>
    </location>
</feature>
<dbReference type="CDD" id="cd00212">
    <property type="entry name" value="PTS_IIB_glc"/>
    <property type="match status" value="1"/>
</dbReference>
<dbReference type="GO" id="GO:0005886">
    <property type="term" value="C:plasma membrane"/>
    <property type="evidence" value="ECO:0007669"/>
    <property type="project" value="UniProtKB-SubCell"/>
</dbReference>
<dbReference type="AlphaFoldDB" id="A0A1G5CGR4"/>
<gene>
    <name evidence="15" type="ORF">SAMN05720606_10278</name>
</gene>